<dbReference type="AlphaFoldDB" id="A0A1W1CYZ1"/>
<dbReference type="SUPFAM" id="SSF52096">
    <property type="entry name" value="ClpP/crotonase"/>
    <property type="match status" value="1"/>
</dbReference>
<dbReference type="Pfam" id="PF18294">
    <property type="entry name" value="Pept_S41_N"/>
    <property type="match status" value="1"/>
</dbReference>
<sequence>MIYKLYFYTLILFVFTSCGNETADNNQNFKDSPIICQEDKSITSLYKEDYQKPIQFKAPQNLKLLLTDKKIAKKSSFDKQGLYNLFQTEYFWAEETKKNLDVSGYTEPQKLIDDIKYKDDRWSFAVTKKLYNDAISQKSIGFGFSCQDIEKGCLITYVRIDSPADKIDLRRGDIIQKINNQTATKELIYAKGQEKKLLKFELLRPNNNKHCSGKIKAREYRYKVVNSKILTTLKNEKIGYLRIDSFLGDNEILAQINNSFNNFKKNSIQKLVIDLRYNGGGSVDLASKLLDKLVINKENQTQFTLAWNKAYQNRNQKYSFAYSLNALDLKQILFLTTRNSASASELIISAMKPYLPEEDVVIVGDRTHGKPVGMSGQNDGTYYYFLINFVVKNSLGFYDYFDGLSVTSGCNVADDPFHEMGDPKESMLKSALQYIDTGSCQ</sequence>
<dbReference type="Gene3D" id="2.30.42.10">
    <property type="match status" value="1"/>
</dbReference>
<proteinExistence type="predicted"/>
<dbReference type="InterPro" id="IPR029045">
    <property type="entry name" value="ClpP/crotonase-like_dom_sf"/>
</dbReference>
<evidence type="ECO:0000313" key="2">
    <source>
        <dbReference type="EMBL" id="SFV71078.1"/>
    </source>
</evidence>
<dbReference type="InterPro" id="IPR005151">
    <property type="entry name" value="Tail-specific_protease"/>
</dbReference>
<protein>
    <submittedName>
        <fullName evidence="2">Carboxyl-terminal protease</fullName>
    </submittedName>
</protein>
<dbReference type="InterPro" id="IPR001478">
    <property type="entry name" value="PDZ"/>
</dbReference>
<dbReference type="Pfam" id="PF03572">
    <property type="entry name" value="Peptidase_S41"/>
    <property type="match status" value="1"/>
</dbReference>
<dbReference type="SMART" id="SM00228">
    <property type="entry name" value="PDZ"/>
    <property type="match status" value="1"/>
</dbReference>
<dbReference type="PANTHER" id="PTHR32060">
    <property type="entry name" value="TAIL-SPECIFIC PROTEASE"/>
    <property type="match status" value="1"/>
</dbReference>
<dbReference type="InterPro" id="IPR041613">
    <property type="entry name" value="Pept_S41_N"/>
</dbReference>
<dbReference type="GO" id="GO:0008236">
    <property type="term" value="F:serine-type peptidase activity"/>
    <property type="evidence" value="ECO:0007669"/>
    <property type="project" value="InterPro"/>
</dbReference>
<name>A0A1W1CYZ1_9ZZZZ</name>
<dbReference type="GO" id="GO:0007165">
    <property type="term" value="P:signal transduction"/>
    <property type="evidence" value="ECO:0007669"/>
    <property type="project" value="TreeGrafter"/>
</dbReference>
<keyword evidence="2" id="KW-0378">Hydrolase</keyword>
<dbReference type="GO" id="GO:0004175">
    <property type="term" value="F:endopeptidase activity"/>
    <property type="evidence" value="ECO:0007669"/>
    <property type="project" value="TreeGrafter"/>
</dbReference>
<dbReference type="Gene3D" id="3.30.750.170">
    <property type="match status" value="1"/>
</dbReference>
<dbReference type="EMBL" id="FPHM01000198">
    <property type="protein sequence ID" value="SFV71078.1"/>
    <property type="molecule type" value="Genomic_DNA"/>
</dbReference>
<dbReference type="PANTHER" id="PTHR32060:SF30">
    <property type="entry name" value="CARBOXY-TERMINAL PROCESSING PROTEASE CTPA"/>
    <property type="match status" value="1"/>
</dbReference>
<dbReference type="PROSITE" id="PS51257">
    <property type="entry name" value="PROKAR_LIPOPROTEIN"/>
    <property type="match status" value="1"/>
</dbReference>
<accession>A0A1W1CYZ1</accession>
<evidence type="ECO:0000259" key="1">
    <source>
        <dbReference type="SMART" id="SM00228"/>
    </source>
</evidence>
<dbReference type="InterPro" id="IPR036034">
    <property type="entry name" value="PDZ_sf"/>
</dbReference>
<reference evidence="2" key="1">
    <citation type="submission" date="2016-10" db="EMBL/GenBank/DDBJ databases">
        <authorList>
            <person name="de Groot N.N."/>
        </authorList>
    </citation>
    <scope>NUCLEOTIDE SEQUENCE</scope>
</reference>
<organism evidence="2">
    <name type="scientific">hydrothermal vent metagenome</name>
    <dbReference type="NCBI Taxonomy" id="652676"/>
    <lineage>
        <taxon>unclassified sequences</taxon>
        <taxon>metagenomes</taxon>
        <taxon>ecological metagenomes</taxon>
    </lineage>
</organism>
<dbReference type="GO" id="GO:0006508">
    <property type="term" value="P:proteolysis"/>
    <property type="evidence" value="ECO:0007669"/>
    <property type="project" value="UniProtKB-KW"/>
</dbReference>
<feature type="domain" description="PDZ" evidence="1">
    <location>
        <begin position="140"/>
        <end position="206"/>
    </location>
</feature>
<dbReference type="SUPFAM" id="SSF50156">
    <property type="entry name" value="PDZ domain-like"/>
    <property type="match status" value="1"/>
</dbReference>
<dbReference type="Gene3D" id="3.90.226.10">
    <property type="entry name" value="2-enoyl-CoA Hydratase, Chain A, domain 1"/>
    <property type="match status" value="1"/>
</dbReference>
<gene>
    <name evidence="2" type="ORF">MNB_SV-13-293</name>
</gene>
<keyword evidence="2" id="KW-0645">Protease</keyword>
<dbReference type="GO" id="GO:0030288">
    <property type="term" value="C:outer membrane-bounded periplasmic space"/>
    <property type="evidence" value="ECO:0007669"/>
    <property type="project" value="TreeGrafter"/>
</dbReference>